<dbReference type="EMBL" id="VEPZ02001025">
    <property type="protein sequence ID" value="KAE8700964.1"/>
    <property type="molecule type" value="Genomic_DNA"/>
</dbReference>
<sequence length="353" mass="38860">MNCGQQWRTVTAMVAINFAMAITNVLIKKILDDGTSHVIVLLYRQAISAVFVAPIAYFLERKSRPKLGARYTLSQYLFLMGLEYTSATYSCAFLNMVPAITFVLALPFGNFLDTNLEKVNLRNKSGIAKVVGTLVCIGGAMVLTLYKGEKLAGSDSGAAVHAVNSATTMVSTKNKKEMGCRFDISGCGYHLLVIMVPSASQNRTVISMPIFEHRDFFFLQCDSICHHKSDNREGLHQMDLERKTGTHNGCICGGGGISLVLCGMSCVQLKGPVFTSAFTPLVQIFVAYSISPFCMDKLLGRFVSYDNLVISTCYRIRFSRNRIVSALGQKLKCYRIRLVVIGLYSALGQKLRG</sequence>
<reference evidence="5" key="1">
    <citation type="submission" date="2019-09" db="EMBL/GenBank/DDBJ databases">
        <title>Draft genome information of white flower Hibiscus syriacus.</title>
        <authorList>
            <person name="Kim Y.-M."/>
        </authorList>
    </citation>
    <scope>NUCLEOTIDE SEQUENCE [LARGE SCALE GENOMIC DNA]</scope>
    <source>
        <strain evidence="5">YM2019G1</strain>
    </source>
</reference>
<evidence type="ECO:0008006" key="7">
    <source>
        <dbReference type="Google" id="ProtNLM"/>
    </source>
</evidence>
<evidence type="ECO:0000256" key="1">
    <source>
        <dbReference type="ARBA" id="ARBA00022692"/>
    </source>
</evidence>
<gene>
    <name evidence="5" type="ORF">F3Y22_tig00110549pilonHSYRG00033</name>
</gene>
<proteinExistence type="predicted"/>
<dbReference type="InterPro" id="IPR030184">
    <property type="entry name" value="WAT1-related"/>
</dbReference>
<evidence type="ECO:0000313" key="5">
    <source>
        <dbReference type="EMBL" id="KAE8700964.1"/>
    </source>
</evidence>
<keyword evidence="3 4" id="KW-0472">Membrane</keyword>
<organism evidence="5 6">
    <name type="scientific">Hibiscus syriacus</name>
    <name type="common">Rose of Sharon</name>
    <dbReference type="NCBI Taxonomy" id="106335"/>
    <lineage>
        <taxon>Eukaryota</taxon>
        <taxon>Viridiplantae</taxon>
        <taxon>Streptophyta</taxon>
        <taxon>Embryophyta</taxon>
        <taxon>Tracheophyta</taxon>
        <taxon>Spermatophyta</taxon>
        <taxon>Magnoliopsida</taxon>
        <taxon>eudicotyledons</taxon>
        <taxon>Gunneridae</taxon>
        <taxon>Pentapetalae</taxon>
        <taxon>rosids</taxon>
        <taxon>malvids</taxon>
        <taxon>Malvales</taxon>
        <taxon>Malvaceae</taxon>
        <taxon>Malvoideae</taxon>
        <taxon>Hibiscus</taxon>
    </lineage>
</organism>
<feature type="transmembrane region" description="Helical" evidence="4">
    <location>
        <begin position="126"/>
        <end position="146"/>
    </location>
</feature>
<name>A0A6A3A998_HIBSY</name>
<keyword evidence="1 4" id="KW-0812">Transmembrane</keyword>
<feature type="transmembrane region" description="Helical" evidence="4">
    <location>
        <begin position="7"/>
        <end position="27"/>
    </location>
</feature>
<protein>
    <recommendedName>
        <fullName evidence="7">WAT1-related protein</fullName>
    </recommendedName>
</protein>
<keyword evidence="2 4" id="KW-1133">Transmembrane helix</keyword>
<evidence type="ECO:0000256" key="4">
    <source>
        <dbReference type="SAM" id="Phobius"/>
    </source>
</evidence>
<dbReference type="Proteomes" id="UP000436088">
    <property type="component" value="Unassembled WGS sequence"/>
</dbReference>
<evidence type="ECO:0000256" key="3">
    <source>
        <dbReference type="ARBA" id="ARBA00023136"/>
    </source>
</evidence>
<dbReference type="AlphaFoldDB" id="A0A6A3A998"/>
<dbReference type="PANTHER" id="PTHR31218">
    <property type="entry name" value="WAT1-RELATED PROTEIN"/>
    <property type="match status" value="1"/>
</dbReference>
<comment type="caution">
    <text evidence="5">The sequence shown here is derived from an EMBL/GenBank/DDBJ whole genome shotgun (WGS) entry which is preliminary data.</text>
</comment>
<evidence type="ECO:0000256" key="2">
    <source>
        <dbReference type="ARBA" id="ARBA00022989"/>
    </source>
</evidence>
<feature type="transmembrane region" description="Helical" evidence="4">
    <location>
        <begin position="39"/>
        <end position="59"/>
    </location>
</feature>
<evidence type="ECO:0000313" key="6">
    <source>
        <dbReference type="Proteomes" id="UP000436088"/>
    </source>
</evidence>
<accession>A0A6A3A998</accession>
<dbReference type="GO" id="GO:0022857">
    <property type="term" value="F:transmembrane transporter activity"/>
    <property type="evidence" value="ECO:0007669"/>
    <property type="project" value="InterPro"/>
</dbReference>
<feature type="transmembrane region" description="Helical" evidence="4">
    <location>
        <begin position="80"/>
        <end position="106"/>
    </location>
</feature>
<keyword evidence="6" id="KW-1185">Reference proteome</keyword>
<dbReference type="GO" id="GO:0016020">
    <property type="term" value="C:membrane"/>
    <property type="evidence" value="ECO:0007669"/>
    <property type="project" value="InterPro"/>
</dbReference>